<keyword evidence="3" id="KW-1185">Reference proteome</keyword>
<dbReference type="STRING" id="927083.DB32_003510"/>
<dbReference type="AlphaFoldDB" id="A0A0F6W3C3"/>
<feature type="transmembrane region" description="Helical" evidence="1">
    <location>
        <begin position="274"/>
        <end position="293"/>
    </location>
</feature>
<keyword evidence="1" id="KW-1133">Transmembrane helix</keyword>
<feature type="transmembrane region" description="Helical" evidence="1">
    <location>
        <begin position="119"/>
        <end position="139"/>
    </location>
</feature>
<feature type="transmembrane region" description="Helical" evidence="1">
    <location>
        <begin position="329"/>
        <end position="349"/>
    </location>
</feature>
<dbReference type="RefSeq" id="WP_053233540.1">
    <property type="nucleotide sequence ID" value="NZ_CP011125.1"/>
</dbReference>
<feature type="transmembrane region" description="Helical" evidence="1">
    <location>
        <begin position="203"/>
        <end position="222"/>
    </location>
</feature>
<sequence length="489" mass="50107">MTNAPLDRGHVDRARAAPPALAAALVVAIGAAALDYTVDDAYVLARYARRLAHGLGWTMIDGPATDGVTGPLAIVPGVIAELLGLDALIASKIVGLACGALAAALACRAASRHALGGPSAWLVALIAGSGATLGIWSVAGLETGMAALAATIACLAAIARPAPRGMILGAAIAALAWLRPETAILAAALIATCAARDRREAKIALSIAALGALSIVAFRIALFGSAIPLAWQAKPGELARGIGYVARALAIVTGLGGGALLAFRAARRARTLRFLGLALVAHVAAVAIAGGDWMPGFRLFAPIVPAYALLAGIGGARAIALTRGLRRRIAIAAVVLAIVVPAVDALVQIPRAREIGETRARVGASLARDLARLAGDGPVALVDVGYLPWTGGFDVVDLGGITDPTIGRRSGAHLDKPVEPELLAARGASVIVLRSFVAPRIDRDGSVTGLAGEPVERRLAASAWLHENFRVERVVPWTDSYFYVVLVRR</sequence>
<feature type="transmembrane region" description="Helical" evidence="1">
    <location>
        <begin position="20"/>
        <end position="38"/>
    </location>
</feature>
<proteinExistence type="predicted"/>
<feature type="transmembrane region" description="Helical" evidence="1">
    <location>
        <begin position="87"/>
        <end position="107"/>
    </location>
</feature>
<name>A0A0F6W3C3_9BACT</name>
<accession>A0A0F6W3C3</accession>
<organism evidence="2 3">
    <name type="scientific">Sandaracinus amylolyticus</name>
    <dbReference type="NCBI Taxonomy" id="927083"/>
    <lineage>
        <taxon>Bacteria</taxon>
        <taxon>Pseudomonadati</taxon>
        <taxon>Myxococcota</taxon>
        <taxon>Polyangia</taxon>
        <taxon>Polyangiales</taxon>
        <taxon>Sandaracinaceae</taxon>
        <taxon>Sandaracinus</taxon>
    </lineage>
</organism>
<evidence type="ECO:0008006" key="4">
    <source>
        <dbReference type="Google" id="ProtNLM"/>
    </source>
</evidence>
<reference evidence="2 3" key="1">
    <citation type="submission" date="2015-03" db="EMBL/GenBank/DDBJ databases">
        <title>Genome assembly of Sandaracinus amylolyticus DSM 53668.</title>
        <authorList>
            <person name="Sharma G."/>
            <person name="Subramanian S."/>
        </authorList>
    </citation>
    <scope>NUCLEOTIDE SEQUENCE [LARGE SCALE GENOMIC DNA]</scope>
    <source>
        <strain evidence="2 3">DSM 53668</strain>
    </source>
</reference>
<protein>
    <recommendedName>
        <fullName evidence="4">Glycosyltransferase RgtA/B/C/D-like domain-containing protein</fullName>
    </recommendedName>
</protein>
<dbReference type="Proteomes" id="UP000034883">
    <property type="component" value="Chromosome"/>
</dbReference>
<keyword evidence="1" id="KW-0472">Membrane</keyword>
<keyword evidence="1" id="KW-0812">Transmembrane</keyword>
<evidence type="ECO:0000256" key="1">
    <source>
        <dbReference type="SAM" id="Phobius"/>
    </source>
</evidence>
<feature type="transmembrane region" description="Helical" evidence="1">
    <location>
        <begin position="299"/>
        <end position="320"/>
    </location>
</feature>
<evidence type="ECO:0000313" key="3">
    <source>
        <dbReference type="Proteomes" id="UP000034883"/>
    </source>
</evidence>
<feature type="transmembrane region" description="Helical" evidence="1">
    <location>
        <begin position="167"/>
        <end position="191"/>
    </location>
</feature>
<dbReference type="KEGG" id="samy:DB32_003510"/>
<feature type="transmembrane region" description="Helical" evidence="1">
    <location>
        <begin position="242"/>
        <end position="262"/>
    </location>
</feature>
<gene>
    <name evidence="2" type="ORF">DB32_003510</name>
</gene>
<evidence type="ECO:0000313" key="2">
    <source>
        <dbReference type="EMBL" id="AKF06361.1"/>
    </source>
</evidence>
<dbReference type="EMBL" id="CP011125">
    <property type="protein sequence ID" value="AKF06361.1"/>
    <property type="molecule type" value="Genomic_DNA"/>
</dbReference>